<gene>
    <name evidence="15" type="primary">RDR1</name>
    <name evidence="15" type="ORF">AWC38_SpisGene5918</name>
</gene>
<evidence type="ECO:0000259" key="13">
    <source>
        <dbReference type="PROSITE" id="PS51192"/>
    </source>
</evidence>
<comment type="similarity">
    <text evidence="1">Belongs to the RdRP family.</text>
</comment>
<dbReference type="InterPro" id="IPR057596">
    <property type="entry name" value="RDRP_core"/>
</dbReference>
<dbReference type="InterPro" id="IPR038557">
    <property type="entry name" value="RLR_C_sf"/>
</dbReference>
<feature type="coiled-coil region" evidence="11">
    <location>
        <begin position="492"/>
        <end position="519"/>
    </location>
</feature>
<evidence type="ECO:0000256" key="6">
    <source>
        <dbReference type="ARBA" id="ARBA00022741"/>
    </source>
</evidence>
<dbReference type="Gene3D" id="3.30.460.10">
    <property type="entry name" value="Beta Polymerase, domain 2"/>
    <property type="match status" value="1"/>
</dbReference>
<keyword evidence="8" id="KW-0694">RNA-binding</keyword>
<keyword evidence="4" id="KW-0808">Transferase</keyword>
<feature type="domain" description="Helicase C-terminal" evidence="14">
    <location>
        <begin position="535"/>
        <end position="702"/>
    </location>
</feature>
<name>A0A2B4SJ07_STYPI</name>
<keyword evidence="5" id="KW-0548">Nucleotidyltransferase</keyword>
<dbReference type="SUPFAM" id="SSF52540">
    <property type="entry name" value="P-loop containing nucleoside triphosphate hydrolases"/>
    <property type="match status" value="1"/>
</dbReference>
<dbReference type="GO" id="GO:0003968">
    <property type="term" value="F:RNA-directed RNA polymerase activity"/>
    <property type="evidence" value="ECO:0007669"/>
    <property type="project" value="UniProtKB-KW"/>
</dbReference>
<dbReference type="OrthoDB" id="6513042at2759"/>
<dbReference type="Pfam" id="PF00270">
    <property type="entry name" value="DEAD"/>
    <property type="match status" value="1"/>
</dbReference>
<keyword evidence="7" id="KW-0067">ATP-binding</keyword>
<evidence type="ECO:0000256" key="8">
    <source>
        <dbReference type="ARBA" id="ARBA00022884"/>
    </source>
</evidence>
<evidence type="ECO:0000313" key="15">
    <source>
        <dbReference type="EMBL" id="PFX29346.1"/>
    </source>
</evidence>
<feature type="domain" description="Helicase ATP-binding" evidence="13">
    <location>
        <begin position="175"/>
        <end position="356"/>
    </location>
</feature>
<dbReference type="Gene3D" id="2.170.150.30">
    <property type="entry name" value="RIG-I-like receptor, C-terminal regulatory domain"/>
    <property type="match status" value="1"/>
</dbReference>
<dbReference type="Pfam" id="PF00271">
    <property type="entry name" value="Helicase_C"/>
    <property type="match status" value="1"/>
</dbReference>
<dbReference type="GO" id="GO:0030422">
    <property type="term" value="P:siRNA processing"/>
    <property type="evidence" value="ECO:0007669"/>
    <property type="project" value="TreeGrafter"/>
</dbReference>
<evidence type="ECO:0000256" key="9">
    <source>
        <dbReference type="ARBA" id="ARBA00023158"/>
    </source>
</evidence>
<dbReference type="InterPro" id="IPR001650">
    <property type="entry name" value="Helicase_C-like"/>
</dbReference>
<dbReference type="InterPro" id="IPR014001">
    <property type="entry name" value="Helicase_ATP-bd"/>
</dbReference>
<dbReference type="SMART" id="SM00487">
    <property type="entry name" value="DEXDc"/>
    <property type="match status" value="1"/>
</dbReference>
<evidence type="ECO:0000256" key="11">
    <source>
        <dbReference type="SAM" id="Coils"/>
    </source>
</evidence>
<dbReference type="Pfam" id="PF22600">
    <property type="entry name" value="MTPAP-like_central"/>
    <property type="match status" value="1"/>
</dbReference>
<evidence type="ECO:0000256" key="7">
    <source>
        <dbReference type="ARBA" id="ARBA00022840"/>
    </source>
</evidence>
<dbReference type="SUPFAM" id="SSF81301">
    <property type="entry name" value="Nucleotidyltransferase"/>
    <property type="match status" value="1"/>
</dbReference>
<dbReference type="Gene3D" id="3.40.50.300">
    <property type="entry name" value="P-loop containing nucleotide triphosphate hydrolases"/>
    <property type="match status" value="2"/>
</dbReference>
<comment type="catalytic activity">
    <reaction evidence="10">
        <text>RNA(n) + a ribonucleoside 5'-triphosphate = RNA(n+1) + diphosphate</text>
        <dbReference type="Rhea" id="RHEA:21248"/>
        <dbReference type="Rhea" id="RHEA-COMP:14527"/>
        <dbReference type="Rhea" id="RHEA-COMP:17342"/>
        <dbReference type="ChEBI" id="CHEBI:33019"/>
        <dbReference type="ChEBI" id="CHEBI:61557"/>
        <dbReference type="ChEBI" id="CHEBI:140395"/>
        <dbReference type="EC" id="2.7.7.48"/>
    </reaction>
</comment>
<evidence type="ECO:0000313" key="16">
    <source>
        <dbReference type="Proteomes" id="UP000225706"/>
    </source>
</evidence>
<evidence type="ECO:0000256" key="3">
    <source>
        <dbReference type="ARBA" id="ARBA00022484"/>
    </source>
</evidence>
<feature type="compositionally biased region" description="Polar residues" evidence="12">
    <location>
        <begin position="1041"/>
        <end position="1056"/>
    </location>
</feature>
<feature type="compositionally biased region" description="Basic and acidic residues" evidence="12">
    <location>
        <begin position="2539"/>
        <end position="2555"/>
    </location>
</feature>
<keyword evidence="16" id="KW-1185">Reference proteome</keyword>
<dbReference type="InterPro" id="IPR007855">
    <property type="entry name" value="RDRP"/>
</dbReference>
<sequence>MAYRSCLTLYCSHCNTGLATTDILMLATVPPSQTHVAIRKEKEEEAYEKVRKIPNPDAKRASFCPYKILCKQCNDYVGTVSIVHETTLICFKIENVYFKRRYEEIRGKKLKQIKEKLLQCGLEVVNISQLQLPESIKQNETPSEPLIYCDVRNGLAMEQVLSFTKQTPRGYQREMFLKALRGNTLVYLPTGSGKTLIAAMVLSCMKRLNPNKLMVFLVDRIPLVYQQSDYIKSQVPDLRVEILAGDVGRFPGDKSRWIATVQALAENKIDLLVMTHQILLNLMASDPVVVRMSDISVLVFDEAHHCLGNHCYKQVMRDFYRVTNNRLKPLVLALTASPAGADTPQETSRKLEELLSNLFACGRMPSRLTDLEEYWNRPDTEYQVVPLNTKQTVLESIVESYLNSLKELIEREANCPRALDKLQVLKPNYRGALRKLIERCCGDKSRVKGLALGEHAMHMLSVIEENNILGNEYAVESLEECIRQLRMATSPLEQLKKKLIGSMNALQELESSIKDLRRASSFFSSSDRYQHLTKELGKFILRVEIDQTSRGIIFVKMRKTAHKLCERLRKETEICEKLNPAFLVGHGQGSDGMDWRGEQEEILKKLRSGEVKLLISTSVLEEGLDVPVCNLVIRFDSALTVRGIVQSRGRASRRPDSRFVVICRDLKEQTNAFDAIKMEKNMEHAMRLQQYSKARLQAESFGCAMKKPDLSQRSHPVEPLSMTFAEEEPQAEEEDDDIENEYSVEAMTIHERGESLASGGPRKRRKKRVPNVRIAIFNVVTDGNDNKEVSQLTDYFERYFDVKSLATETIEGVKGVVNSPEEGSFSDQSHPVVLRLQLEPLEDQSFRRKEKFFTHIVQSWCSRPNVFRSETSKHWLSRDEPSHSQKYSKQVLVIKAEAINLGYFWNRAHFCAHWPFDSTKRMENIRVAFQHDLRTLLICFTVPNPFSKWKADLYKLQVRYSELREFVLVDKLSSSSSQEVIISVRHPPRMYRAKNFIKKEEDDEEIGFEDWYFNEDEYDFDFDEDRGFFGEYSSDSEDDQTTSGVNRSSAESSQVGSEDDSEALLTSSDLARIDDVVNWERVTEIGDSGEAFGLCFAYNFTFKASEWNDVKEVLKSISKYDKTSFYVSLRKSLRRLPEVNISIELPFVVKYAAQCVLSSFPFARGRITTKFTTLLGSKPEKIALYALERLGTALHRDSFCDPEAQLEALLNETNFNPGGFPKQLIPEQCAMIKRMVITPTRLLYYTPEIMSKNRVLRHYNTDQFLCVNIRDEDFSRLSSAAGAIDNVLERLKRILNIGVIAGGDRFLFLGSSNSQLRNHGCWFVRPSPQPDEIREWMGDFSRISCVATFMARMGQCFSTSMDAVGIDVSEGTSWEMDNDIETPNGSYCFSDGVGRISKSLARQVAKKIGKNFLPSAIQVRFAGCKGVLTLDPRLPDNVAVFRPSMRKFESSHRRIEVLQTSRPQAVFLNHQLIILLSNLGIPDDVFMNLQRDMLDRLAGMLVDERLASQQMTSGAKTGIAYTSLSKAGIQLTTEPFFKSLLVALYKERMQNLLSRARILLPPAEARLMIGVMDETGALKPGEVFVQYSATSNDPDREGEFSKSKKHIFEGPVVVTRNPCLHPGDVRQLTAVYAAQLVHLVDCVVFPNHGPRPHPSEMAGGDLDGDLYFVCWKKELLPKRKLFEPMNYEAPPKKKVSGPIQVGDMTEFVAEYIRFDQLGVIDNAHKAHADCHEGGVESSLCLRLAELHSLAVDAPKTGEWPEMPKEAKVLVFPDFMMKSDKPSYPSDKVLGKLYRECRAFKDSIGRAVPRKKPQIDSSLLVPHFRRYQDEAKELYEEYSNQLQTLMNLYGIETEAELLSGCFLKVHSRLGREKVEIADIVGHILTKIRESFRRRFFGEFDSNEDKRGDDDVISEEMRRKASAWYYVAYGNLNSTDTAANVPDGTSSKQFLSFPWLVDDIMLSIRSEGAFEEQESPSIVASINESVLKVFEKDRSFLLPGFEERLQKKNFISRAMPGMSLALFGSSATLLFRTDSDLDLCMLNSERIAHYSRLDREEQIALLTTLHPIMKTLFKHARLVESAKVPVISCQNPSNYGGPLVKVVGDLSASWDGLLKAIVLSSYIKSYPGLLPVLRLLLSWGHVTGLTGHGVEAGIKSNELTFLLLIFCVSKNLMQNFNVESVWRRCLQISIGQVSDAILIQEWRNVLASLPSLESSEHEASVPITLGDEEIGEILLNFFQAYNSTLDTEIPQPFASLLGVAKLAELLDTEHLRLLKEHMQRAFHLLALYGDVEVLLTISASEVDRVIFLSEELSYAMTGSERHNAYELSKKTGARVTIRPSLPGSGFGLVLQAIGTESAVASVERALNAMATQALRNKAAIMSVCFVKEAKLMVVEGSLSDDDRITLVPYYGNHHPTHDSLALYVPMLINPRSGLKRIGAAFTRYEFQSFKERFLTQVQVIERDYVPSIHGEMELAVRFGRIYVLNIPKSFTEDTESPTVSVFQTNLSRGYKPRPSVLSTTPRNDKKYVRTLKSRKVKKRKSNDVGEDGKKMPKEKPSRSSFFTIVSSHEKIMSFLTQRGFVEEQSSECYLVEIHTDQEFCVLTDEAFNFHEIMYPKLRWCAVDVKRAWQENPEDHDITDLDGVETDVRFVLQTRHALRSEDIRGTAYEQYRDILQSQNHAHASRCPFVVKPEVWKEVALIRHKKSRTYKLDEDLAMLSEFRKALRISVNEVTEYSRPTKHASAFSKVFTRWEVVVKAGLPNSWSNSEAVEKLLRDIWAFSFALASHLSE</sequence>
<dbReference type="Pfam" id="PF26253">
    <property type="entry name" value="RdRP_head"/>
    <property type="match status" value="1"/>
</dbReference>
<evidence type="ECO:0000256" key="1">
    <source>
        <dbReference type="ARBA" id="ARBA00005762"/>
    </source>
</evidence>
<dbReference type="Pfam" id="PF25359">
    <property type="entry name" value="PH_met_RdRP"/>
    <property type="match status" value="1"/>
</dbReference>
<keyword evidence="3 15" id="KW-0696">RNA-directed RNA polymerase</keyword>
<dbReference type="Proteomes" id="UP000225706">
    <property type="component" value="Unassembled WGS sequence"/>
</dbReference>
<reference evidence="16" key="1">
    <citation type="journal article" date="2017" name="bioRxiv">
        <title>Comparative analysis of the genomes of Stylophora pistillata and Acropora digitifera provides evidence for extensive differences between species of corals.</title>
        <authorList>
            <person name="Voolstra C.R."/>
            <person name="Li Y."/>
            <person name="Liew Y.J."/>
            <person name="Baumgarten S."/>
            <person name="Zoccola D."/>
            <person name="Flot J.-F."/>
            <person name="Tambutte S."/>
            <person name="Allemand D."/>
            <person name="Aranda M."/>
        </authorList>
    </citation>
    <scope>NUCLEOTIDE SEQUENCE [LARGE SCALE GENOMIC DNA]</scope>
</reference>
<evidence type="ECO:0000256" key="10">
    <source>
        <dbReference type="ARBA" id="ARBA00048744"/>
    </source>
</evidence>
<dbReference type="PROSITE" id="PS51194">
    <property type="entry name" value="HELICASE_CTER"/>
    <property type="match status" value="1"/>
</dbReference>
<evidence type="ECO:0000256" key="4">
    <source>
        <dbReference type="ARBA" id="ARBA00022679"/>
    </source>
</evidence>
<dbReference type="InterPro" id="IPR058752">
    <property type="entry name" value="RDRP_C_head"/>
</dbReference>
<protein>
    <recommendedName>
        <fullName evidence="2">RNA-directed RNA polymerase</fullName>
        <ecNumber evidence="2">2.7.7.48</ecNumber>
    </recommendedName>
</protein>
<keyword evidence="9" id="KW-0943">RNA-mediated gene silencing</keyword>
<dbReference type="GO" id="GO:0003723">
    <property type="term" value="F:RNA binding"/>
    <property type="evidence" value="ECO:0007669"/>
    <property type="project" value="UniProtKB-KW"/>
</dbReference>
<dbReference type="InterPro" id="IPR043519">
    <property type="entry name" value="NT_sf"/>
</dbReference>
<evidence type="ECO:0000256" key="5">
    <source>
        <dbReference type="ARBA" id="ARBA00022695"/>
    </source>
</evidence>
<dbReference type="InterPro" id="IPR011545">
    <property type="entry name" value="DEAD/DEAH_box_helicase_dom"/>
</dbReference>
<accession>A0A2B4SJ07</accession>
<dbReference type="InterPro" id="IPR054708">
    <property type="entry name" value="MTPAP-like_central"/>
</dbReference>
<dbReference type="GO" id="GO:0031380">
    <property type="term" value="C:nuclear RNA-directed RNA polymerase complex"/>
    <property type="evidence" value="ECO:0007669"/>
    <property type="project" value="TreeGrafter"/>
</dbReference>
<organism evidence="15 16">
    <name type="scientific">Stylophora pistillata</name>
    <name type="common">Smooth cauliflower coral</name>
    <dbReference type="NCBI Taxonomy" id="50429"/>
    <lineage>
        <taxon>Eukaryota</taxon>
        <taxon>Metazoa</taxon>
        <taxon>Cnidaria</taxon>
        <taxon>Anthozoa</taxon>
        <taxon>Hexacorallia</taxon>
        <taxon>Scleractinia</taxon>
        <taxon>Astrocoeniina</taxon>
        <taxon>Pocilloporidae</taxon>
        <taxon>Stylophora</taxon>
    </lineage>
</organism>
<dbReference type="InterPro" id="IPR057493">
    <property type="entry name" value="PH_RdRP-assoc"/>
</dbReference>
<dbReference type="EC" id="2.7.7.48" evidence="2"/>
<keyword evidence="11" id="KW-0175">Coiled coil</keyword>
<dbReference type="EMBL" id="LSMT01000067">
    <property type="protein sequence ID" value="PFX29346.1"/>
    <property type="molecule type" value="Genomic_DNA"/>
</dbReference>
<feature type="region of interest" description="Disordered" evidence="12">
    <location>
        <begin position="2532"/>
        <end position="2555"/>
    </location>
</feature>
<dbReference type="PANTHER" id="PTHR23079">
    <property type="entry name" value="RNA-DEPENDENT RNA POLYMERASE"/>
    <property type="match status" value="1"/>
</dbReference>
<dbReference type="Pfam" id="PF05183">
    <property type="entry name" value="RdRP"/>
    <property type="match status" value="1"/>
</dbReference>
<dbReference type="InterPro" id="IPR027417">
    <property type="entry name" value="P-loop_NTPase"/>
</dbReference>
<evidence type="ECO:0000256" key="2">
    <source>
        <dbReference type="ARBA" id="ARBA00012494"/>
    </source>
</evidence>
<dbReference type="SMART" id="SM00490">
    <property type="entry name" value="HELICc"/>
    <property type="match status" value="1"/>
</dbReference>
<dbReference type="PROSITE" id="PS51192">
    <property type="entry name" value="HELICASE_ATP_BIND_1"/>
    <property type="match status" value="1"/>
</dbReference>
<proteinExistence type="inferred from homology"/>
<dbReference type="PANTHER" id="PTHR23079:SF55">
    <property type="entry name" value="RNA-DIRECTED RNA POLYMERASE"/>
    <property type="match status" value="1"/>
</dbReference>
<comment type="caution">
    <text evidence="15">The sequence shown here is derived from an EMBL/GenBank/DDBJ whole genome shotgun (WGS) entry which is preliminary data.</text>
</comment>
<dbReference type="GO" id="GO:0005524">
    <property type="term" value="F:ATP binding"/>
    <property type="evidence" value="ECO:0007669"/>
    <property type="project" value="UniProtKB-KW"/>
</dbReference>
<evidence type="ECO:0000256" key="12">
    <source>
        <dbReference type="SAM" id="MobiDB-lite"/>
    </source>
</evidence>
<keyword evidence="6" id="KW-0547">Nucleotide-binding</keyword>
<feature type="region of interest" description="Disordered" evidence="12">
    <location>
        <begin position="1031"/>
        <end position="1061"/>
    </location>
</feature>
<evidence type="ECO:0000259" key="14">
    <source>
        <dbReference type="PROSITE" id="PS51194"/>
    </source>
</evidence>